<dbReference type="RefSeq" id="WP_197660876.1">
    <property type="nucleotide sequence ID" value="NZ_JAEAGR010000005.1"/>
</dbReference>
<gene>
    <name evidence="3" type="ORF">I5677_07135</name>
</gene>
<sequence>MENCIYQGKIICTYDLKDESGFYYEDLVLDWKQAAADRQLKCQECQAPVYLAAGPIKEPYFAHYDRMECDYSSGNETEELKKGKRLLYSVLKRSFPEADVFARYRMSNGMYSTLFVKLVGYEGLAFDYRLLNDSLSKFQLRDACYKEMNIKPVYVLGIKQDKGLKQIDWYQNLLQTSMGYLVFLDSHKEKLTLKKSYSYRLGQMRRFINCTRTYSIIELTLNSNYSWNCDFEAECHKAEFLIQKEKEKYQKEKDNLQREKERYLREQKKQERDMEQYHRDMTAKNREKVKGYQDLNPILLEKCKAMIREGNAHLVSKKYYDAIMYELEEKG</sequence>
<keyword evidence="1" id="KW-0175">Coiled coil</keyword>
<evidence type="ECO:0000313" key="3">
    <source>
        <dbReference type="EMBL" id="MBH1940659.1"/>
    </source>
</evidence>
<protein>
    <recommendedName>
        <fullName evidence="2">Competence protein CoiA-like N-terminal domain-containing protein</fullName>
    </recommendedName>
</protein>
<keyword evidence="4" id="KW-1185">Reference proteome</keyword>
<dbReference type="Pfam" id="PF25164">
    <property type="entry name" value="CoiA_N"/>
    <property type="match status" value="1"/>
</dbReference>
<evidence type="ECO:0000313" key="4">
    <source>
        <dbReference type="Proteomes" id="UP000623269"/>
    </source>
</evidence>
<name>A0A8J7GYM4_9FIRM</name>
<reference evidence="3" key="1">
    <citation type="submission" date="2020-12" db="EMBL/GenBank/DDBJ databases">
        <title>M. sibirica DSM 26468T genome.</title>
        <authorList>
            <person name="Thieme N."/>
            <person name="Rettenmaier R."/>
            <person name="Zverlov V."/>
            <person name="Liebl W."/>
        </authorList>
    </citation>
    <scope>NUCLEOTIDE SEQUENCE</scope>
    <source>
        <strain evidence="3">DSM 26468</strain>
    </source>
</reference>
<dbReference type="Proteomes" id="UP000623269">
    <property type="component" value="Unassembled WGS sequence"/>
</dbReference>
<proteinExistence type="predicted"/>
<dbReference type="InterPro" id="IPR057253">
    <property type="entry name" value="CoiA-like_N"/>
</dbReference>
<organism evidence="3 4">
    <name type="scientific">Mobilitalea sibirica</name>
    <dbReference type="NCBI Taxonomy" id="1462919"/>
    <lineage>
        <taxon>Bacteria</taxon>
        <taxon>Bacillati</taxon>
        <taxon>Bacillota</taxon>
        <taxon>Clostridia</taxon>
        <taxon>Lachnospirales</taxon>
        <taxon>Lachnospiraceae</taxon>
        <taxon>Mobilitalea</taxon>
    </lineage>
</organism>
<dbReference type="AlphaFoldDB" id="A0A8J7GYM4"/>
<feature type="domain" description="Competence protein CoiA-like N-terminal" evidence="2">
    <location>
        <begin position="38"/>
        <end position="72"/>
    </location>
</feature>
<comment type="caution">
    <text evidence="3">The sequence shown here is derived from an EMBL/GenBank/DDBJ whole genome shotgun (WGS) entry which is preliminary data.</text>
</comment>
<feature type="coiled-coil region" evidence="1">
    <location>
        <begin position="239"/>
        <end position="287"/>
    </location>
</feature>
<evidence type="ECO:0000256" key="1">
    <source>
        <dbReference type="SAM" id="Coils"/>
    </source>
</evidence>
<accession>A0A8J7GYM4</accession>
<dbReference type="EMBL" id="JAEAGR010000005">
    <property type="protein sequence ID" value="MBH1940659.1"/>
    <property type="molecule type" value="Genomic_DNA"/>
</dbReference>
<evidence type="ECO:0000259" key="2">
    <source>
        <dbReference type="Pfam" id="PF25164"/>
    </source>
</evidence>